<dbReference type="EMBL" id="CM009306">
    <property type="protein sequence ID" value="PNS95051.2"/>
    <property type="molecule type" value="Genomic_DNA"/>
</dbReference>
<reference evidence="6 7" key="1">
    <citation type="journal article" date="2006" name="Science">
        <title>The genome of black cottonwood, Populus trichocarpa (Torr. &amp; Gray).</title>
        <authorList>
            <person name="Tuskan G.A."/>
            <person name="Difazio S."/>
            <person name="Jansson S."/>
            <person name="Bohlmann J."/>
            <person name="Grigoriev I."/>
            <person name="Hellsten U."/>
            <person name="Putnam N."/>
            <person name="Ralph S."/>
            <person name="Rombauts S."/>
            <person name="Salamov A."/>
            <person name="Schein J."/>
            <person name="Sterck L."/>
            <person name="Aerts A."/>
            <person name="Bhalerao R.R."/>
            <person name="Bhalerao R.P."/>
            <person name="Blaudez D."/>
            <person name="Boerjan W."/>
            <person name="Brun A."/>
            <person name="Brunner A."/>
            <person name="Busov V."/>
            <person name="Campbell M."/>
            <person name="Carlson J."/>
            <person name="Chalot M."/>
            <person name="Chapman J."/>
            <person name="Chen G.L."/>
            <person name="Cooper D."/>
            <person name="Coutinho P.M."/>
            <person name="Couturier J."/>
            <person name="Covert S."/>
            <person name="Cronk Q."/>
            <person name="Cunningham R."/>
            <person name="Davis J."/>
            <person name="Degroeve S."/>
            <person name="Dejardin A."/>
            <person name="Depamphilis C."/>
            <person name="Detter J."/>
            <person name="Dirks B."/>
            <person name="Dubchak I."/>
            <person name="Duplessis S."/>
            <person name="Ehlting J."/>
            <person name="Ellis B."/>
            <person name="Gendler K."/>
            <person name="Goodstein D."/>
            <person name="Gribskov M."/>
            <person name="Grimwood J."/>
            <person name="Groover A."/>
            <person name="Gunter L."/>
            <person name="Hamberger B."/>
            <person name="Heinze B."/>
            <person name="Helariutta Y."/>
            <person name="Henrissat B."/>
            <person name="Holligan D."/>
            <person name="Holt R."/>
            <person name="Huang W."/>
            <person name="Islam-Faridi N."/>
            <person name="Jones S."/>
            <person name="Jones-Rhoades M."/>
            <person name="Jorgensen R."/>
            <person name="Joshi C."/>
            <person name="Kangasjarvi J."/>
            <person name="Karlsson J."/>
            <person name="Kelleher C."/>
            <person name="Kirkpatrick R."/>
            <person name="Kirst M."/>
            <person name="Kohler A."/>
            <person name="Kalluri U."/>
            <person name="Larimer F."/>
            <person name="Leebens-Mack J."/>
            <person name="Leple J.C."/>
            <person name="Locascio P."/>
            <person name="Lou Y."/>
            <person name="Lucas S."/>
            <person name="Martin F."/>
            <person name="Montanini B."/>
            <person name="Napoli C."/>
            <person name="Nelson D.R."/>
            <person name="Nelson C."/>
            <person name="Nieminen K."/>
            <person name="Nilsson O."/>
            <person name="Pereda V."/>
            <person name="Peter G."/>
            <person name="Philippe R."/>
            <person name="Pilate G."/>
            <person name="Poliakov A."/>
            <person name="Razumovskaya J."/>
            <person name="Richardson P."/>
            <person name="Rinaldi C."/>
            <person name="Ritland K."/>
            <person name="Rouze P."/>
            <person name="Ryaboy D."/>
            <person name="Schmutz J."/>
            <person name="Schrader J."/>
            <person name="Segerman B."/>
            <person name="Shin H."/>
            <person name="Siddiqui A."/>
            <person name="Sterky F."/>
            <person name="Terry A."/>
            <person name="Tsai C.J."/>
            <person name="Uberbacher E."/>
            <person name="Unneberg P."/>
            <person name="Vahala J."/>
            <person name="Wall K."/>
            <person name="Wessler S."/>
            <person name="Yang G."/>
            <person name="Yin T."/>
            <person name="Douglas C."/>
            <person name="Marra M."/>
            <person name="Sandberg G."/>
            <person name="Van de Peer Y."/>
            <person name="Rokhsar D."/>
        </authorList>
    </citation>
    <scope>NUCLEOTIDE SEQUENCE [LARGE SCALE GENOMIC DNA]</scope>
    <source>
        <strain evidence="7">cv. Nisqually</strain>
    </source>
</reference>
<dbReference type="Gene3D" id="3.40.50.300">
    <property type="entry name" value="P-loop containing nucleotide triphosphate hydrolases"/>
    <property type="match status" value="1"/>
</dbReference>
<sequence length="109" mass="12596">MLETLRVLIHFFNLQHKHPFFNSVIPKKRVKILYKKNLFPDALCRCTHCRIGSKSTPMMHRGPAGPRTLCNACGLKWANKAWKFLGVPVIKFVNLLQGSGHRHSLSFKW</sequence>
<keyword evidence="7" id="KW-1185">Reference proteome</keyword>
<dbReference type="InterPro" id="IPR050905">
    <property type="entry name" value="Plant_NBS-LRR"/>
</dbReference>
<dbReference type="Pfam" id="PF00931">
    <property type="entry name" value="NB-ARC"/>
    <property type="match status" value="1"/>
</dbReference>
<dbReference type="SMART" id="SM00382">
    <property type="entry name" value="AAA"/>
    <property type="match status" value="1"/>
</dbReference>
<dbReference type="Gene3D" id="3.80.10.10">
    <property type="entry name" value="Ribonuclease Inhibitor"/>
    <property type="match status" value="1"/>
</dbReference>
<dbReference type="GO" id="GO:0043531">
    <property type="term" value="F:ADP binding"/>
    <property type="evidence" value="ECO:0007669"/>
    <property type="project" value="InterPro"/>
</dbReference>
<dbReference type="Proteomes" id="UP000006729">
    <property type="component" value="Chromosome 17"/>
</dbReference>
<dbReference type="InterPro" id="IPR027417">
    <property type="entry name" value="P-loop_NTPase"/>
</dbReference>
<dbReference type="GO" id="GO:0005524">
    <property type="term" value="F:ATP binding"/>
    <property type="evidence" value="ECO:0007669"/>
    <property type="project" value="UniProtKB-KW"/>
</dbReference>
<dbReference type="InterPro" id="IPR032675">
    <property type="entry name" value="LRR_dom_sf"/>
</dbReference>
<accession>A0A2K1X2Q0</accession>
<dbReference type="InterPro" id="IPR057135">
    <property type="entry name" value="At4g27190-like_LRR"/>
</dbReference>
<keyword evidence="4" id="KW-0067">ATP-binding</keyword>
<evidence type="ECO:0000256" key="1">
    <source>
        <dbReference type="ARBA" id="ARBA00008894"/>
    </source>
</evidence>
<comment type="caution">
    <text evidence="6">The sequence shown here is derived from an EMBL/GenBank/DDBJ whole genome shotgun (WGS) entry which is preliminary data.</text>
</comment>
<dbReference type="InterPro" id="IPR002182">
    <property type="entry name" value="NB-ARC"/>
</dbReference>
<dbReference type="SUPFAM" id="SSF52540">
    <property type="entry name" value="P-loop containing nucleoside triphosphate hydrolases"/>
    <property type="match status" value="1"/>
</dbReference>
<protein>
    <recommendedName>
        <fullName evidence="5">AAA+ ATPase domain-containing protein</fullName>
    </recommendedName>
</protein>
<gene>
    <name evidence="6" type="ORF">POPTR_017G042300v4</name>
</gene>
<dbReference type="AlphaFoldDB" id="A0A2K1X2Q0"/>
<dbReference type="GO" id="GO:0098542">
    <property type="term" value="P:defense response to other organism"/>
    <property type="evidence" value="ECO:0000318"/>
    <property type="project" value="GO_Central"/>
</dbReference>
<dbReference type="InterPro" id="IPR042197">
    <property type="entry name" value="Apaf_helical"/>
</dbReference>
<dbReference type="Pfam" id="PF13855">
    <property type="entry name" value="LRR_8"/>
    <property type="match status" value="1"/>
</dbReference>
<dbReference type="Gene3D" id="1.10.8.430">
    <property type="entry name" value="Helical domain of apoptotic protease-activating factors"/>
    <property type="match status" value="1"/>
</dbReference>
<dbReference type="SUPFAM" id="SSF52058">
    <property type="entry name" value="L domain-like"/>
    <property type="match status" value="1"/>
</dbReference>
<evidence type="ECO:0000259" key="5">
    <source>
        <dbReference type="SMART" id="SM00382"/>
    </source>
</evidence>
<name>A0A2K1X2Q0_POPTR</name>
<dbReference type="FunFam" id="3.40.50.300:FF:001091">
    <property type="entry name" value="Probable disease resistance protein At1g61300"/>
    <property type="match status" value="1"/>
</dbReference>
<evidence type="ECO:0000256" key="4">
    <source>
        <dbReference type="ARBA" id="ARBA00022840"/>
    </source>
</evidence>
<keyword evidence="3" id="KW-0611">Plant defense</keyword>
<dbReference type="PRINTS" id="PR00364">
    <property type="entry name" value="DISEASERSIST"/>
</dbReference>
<dbReference type="InParanoid" id="A0A2K1X2Q0"/>
<evidence type="ECO:0000313" key="6">
    <source>
        <dbReference type="EMBL" id="PNS95051.2"/>
    </source>
</evidence>
<proteinExistence type="inferred from homology"/>
<evidence type="ECO:0000256" key="3">
    <source>
        <dbReference type="ARBA" id="ARBA00022821"/>
    </source>
</evidence>
<organism evidence="6 7">
    <name type="scientific">Populus trichocarpa</name>
    <name type="common">Western balsam poplar</name>
    <name type="synonym">Populus balsamifera subsp. trichocarpa</name>
    <dbReference type="NCBI Taxonomy" id="3694"/>
    <lineage>
        <taxon>Eukaryota</taxon>
        <taxon>Viridiplantae</taxon>
        <taxon>Streptophyta</taxon>
        <taxon>Embryophyta</taxon>
        <taxon>Tracheophyta</taxon>
        <taxon>Spermatophyta</taxon>
        <taxon>Magnoliopsida</taxon>
        <taxon>eudicotyledons</taxon>
        <taxon>Gunneridae</taxon>
        <taxon>Pentapetalae</taxon>
        <taxon>rosids</taxon>
        <taxon>fabids</taxon>
        <taxon>Malpighiales</taxon>
        <taxon>Salicaceae</taxon>
        <taxon>Saliceae</taxon>
        <taxon>Populus</taxon>
    </lineage>
</organism>
<dbReference type="PANTHER" id="PTHR33463:SF187">
    <property type="entry name" value="AND NB-ARC DOMAIN DISEASE RESISTANCE PROTEIN, PUTATIVE-RELATED"/>
    <property type="match status" value="1"/>
</dbReference>
<dbReference type="InterPro" id="IPR003593">
    <property type="entry name" value="AAA+_ATPase"/>
</dbReference>
<dbReference type="InterPro" id="IPR001611">
    <property type="entry name" value="Leu-rich_rpt"/>
</dbReference>
<keyword evidence="2" id="KW-0547">Nucleotide-binding</keyword>
<comment type="similarity">
    <text evidence="1">Belongs to the disease resistance NB-LRR family.</text>
</comment>
<evidence type="ECO:0000313" key="7">
    <source>
        <dbReference type="Proteomes" id="UP000006729"/>
    </source>
</evidence>
<evidence type="ECO:0000256" key="2">
    <source>
        <dbReference type="ARBA" id="ARBA00022741"/>
    </source>
</evidence>
<dbReference type="Pfam" id="PF23247">
    <property type="entry name" value="LRR_RPS2"/>
    <property type="match status" value="1"/>
</dbReference>
<dbReference type="PANTHER" id="PTHR33463">
    <property type="entry name" value="NB-ARC DOMAIN-CONTAINING PROTEIN-RELATED"/>
    <property type="match status" value="1"/>
</dbReference>